<evidence type="ECO:0000256" key="1">
    <source>
        <dbReference type="SAM" id="MobiDB-lite"/>
    </source>
</evidence>
<dbReference type="Proteomes" id="UP000799757">
    <property type="component" value="Unassembled WGS sequence"/>
</dbReference>
<sequence>MSSFKKLAVRTKKSLSGLYSFSNDQSPTKENADKSPTDTNPSSSDAAGLEEFGARTVSPGKESPSRRKRLLGSLRSIGSMRSSKSGHFKPSDEPLVQAETPPKRERPSLALNFDSSPFDPELPDSILNPPGLSAFTIGSVPDSPAPVQKMLNYETMLRHLTGEAAPTRPIFSPWTDDPLPTPMPGTNLPMDVDEDSIITKDQCKQQGYFNIPRAPDQKNSDSTNSVAVTDSSIAHDHGSVTATDATDETEVDAIQLSTSRTSPKLKLANSKEALVLEVDSQHFALDVESRKSWKEKKAMILAYLALDDTDSIEEKKGCLERRQSTWGRHSGLYDGAGYGDSETARNTPQSTSDIFDDDDDDAFDVIQRVFFEDNPENTNTNTEDVHAYPNGSSSPSPEESQSPVNEREALQEIIRAYAAPSYEDEAKEAQASGFVGRLSEEEVEAYGEEITVNTKEDVVESIRMMNRSLGG</sequence>
<protein>
    <submittedName>
        <fullName evidence="2">Uncharacterized protein</fullName>
    </submittedName>
</protein>
<feature type="region of interest" description="Disordered" evidence="1">
    <location>
        <begin position="371"/>
        <end position="407"/>
    </location>
</feature>
<feature type="compositionally biased region" description="Polar residues" evidence="1">
    <location>
        <begin position="17"/>
        <end position="29"/>
    </location>
</feature>
<keyword evidence="3" id="KW-1185">Reference proteome</keyword>
<feature type="region of interest" description="Disordered" evidence="1">
    <location>
        <begin position="329"/>
        <end position="358"/>
    </location>
</feature>
<organism evidence="2 3">
    <name type="scientific">Melanomma pulvis-pyrius CBS 109.77</name>
    <dbReference type="NCBI Taxonomy" id="1314802"/>
    <lineage>
        <taxon>Eukaryota</taxon>
        <taxon>Fungi</taxon>
        <taxon>Dikarya</taxon>
        <taxon>Ascomycota</taxon>
        <taxon>Pezizomycotina</taxon>
        <taxon>Dothideomycetes</taxon>
        <taxon>Pleosporomycetidae</taxon>
        <taxon>Pleosporales</taxon>
        <taxon>Melanommataceae</taxon>
        <taxon>Melanomma</taxon>
    </lineage>
</organism>
<name>A0A6A6WPF9_9PLEO</name>
<feature type="compositionally biased region" description="Low complexity" evidence="1">
    <location>
        <begin position="392"/>
        <end position="403"/>
    </location>
</feature>
<evidence type="ECO:0000313" key="2">
    <source>
        <dbReference type="EMBL" id="KAF2785966.1"/>
    </source>
</evidence>
<dbReference type="OrthoDB" id="3795553at2759"/>
<reference evidence="2" key="1">
    <citation type="journal article" date="2020" name="Stud. Mycol.">
        <title>101 Dothideomycetes genomes: a test case for predicting lifestyles and emergence of pathogens.</title>
        <authorList>
            <person name="Haridas S."/>
            <person name="Albert R."/>
            <person name="Binder M."/>
            <person name="Bloem J."/>
            <person name="Labutti K."/>
            <person name="Salamov A."/>
            <person name="Andreopoulos B."/>
            <person name="Baker S."/>
            <person name="Barry K."/>
            <person name="Bills G."/>
            <person name="Bluhm B."/>
            <person name="Cannon C."/>
            <person name="Castanera R."/>
            <person name="Culley D."/>
            <person name="Daum C."/>
            <person name="Ezra D."/>
            <person name="Gonzalez J."/>
            <person name="Henrissat B."/>
            <person name="Kuo A."/>
            <person name="Liang C."/>
            <person name="Lipzen A."/>
            <person name="Lutzoni F."/>
            <person name="Magnuson J."/>
            <person name="Mondo S."/>
            <person name="Nolan M."/>
            <person name="Ohm R."/>
            <person name="Pangilinan J."/>
            <person name="Park H.-J."/>
            <person name="Ramirez L."/>
            <person name="Alfaro M."/>
            <person name="Sun H."/>
            <person name="Tritt A."/>
            <person name="Yoshinaga Y."/>
            <person name="Zwiers L.-H."/>
            <person name="Turgeon B."/>
            <person name="Goodwin S."/>
            <person name="Spatafora J."/>
            <person name="Crous P."/>
            <person name="Grigoriev I."/>
        </authorList>
    </citation>
    <scope>NUCLEOTIDE SEQUENCE</scope>
    <source>
        <strain evidence="2">CBS 109.77</strain>
    </source>
</reference>
<feature type="region of interest" description="Disordered" evidence="1">
    <location>
        <begin position="1"/>
        <end position="127"/>
    </location>
</feature>
<dbReference type="AlphaFoldDB" id="A0A6A6WPF9"/>
<dbReference type="EMBL" id="MU002590">
    <property type="protein sequence ID" value="KAF2785966.1"/>
    <property type="molecule type" value="Genomic_DNA"/>
</dbReference>
<proteinExistence type="predicted"/>
<feature type="compositionally biased region" description="Low complexity" evidence="1">
    <location>
        <begin position="71"/>
        <end position="85"/>
    </location>
</feature>
<accession>A0A6A6WPF9</accession>
<gene>
    <name evidence="2" type="ORF">K505DRAFT_400437</name>
</gene>
<evidence type="ECO:0000313" key="3">
    <source>
        <dbReference type="Proteomes" id="UP000799757"/>
    </source>
</evidence>